<feature type="compositionally biased region" description="Pro residues" evidence="2">
    <location>
        <begin position="275"/>
        <end position="289"/>
    </location>
</feature>
<feature type="region of interest" description="Disordered" evidence="2">
    <location>
        <begin position="176"/>
        <end position="320"/>
    </location>
</feature>
<dbReference type="AlphaFoldDB" id="A0A9P1MCH7"/>
<keyword evidence="1" id="KW-0175">Coiled coil</keyword>
<gene>
    <name evidence="3" type="ORF">PPNO1_LOCUS6013</name>
</gene>
<evidence type="ECO:0000313" key="3">
    <source>
        <dbReference type="EMBL" id="CAI4216357.1"/>
    </source>
</evidence>
<dbReference type="Proteomes" id="UP000838763">
    <property type="component" value="Unassembled WGS sequence"/>
</dbReference>
<evidence type="ECO:0000256" key="1">
    <source>
        <dbReference type="SAM" id="Coils"/>
    </source>
</evidence>
<feature type="region of interest" description="Disordered" evidence="2">
    <location>
        <begin position="140"/>
        <end position="164"/>
    </location>
</feature>
<feature type="compositionally biased region" description="Low complexity" evidence="2">
    <location>
        <begin position="261"/>
        <end position="274"/>
    </location>
</feature>
<accession>A0A9P1MCH7</accession>
<dbReference type="OrthoDB" id="185175at2759"/>
<feature type="compositionally biased region" description="Pro residues" evidence="2">
    <location>
        <begin position="201"/>
        <end position="212"/>
    </location>
</feature>
<protein>
    <submittedName>
        <fullName evidence="3">Uncharacterized protein</fullName>
    </submittedName>
</protein>
<dbReference type="EMBL" id="CALLCH030000015">
    <property type="protein sequence ID" value="CAI4216357.1"/>
    <property type="molecule type" value="Genomic_DNA"/>
</dbReference>
<feature type="compositionally biased region" description="Basic and acidic residues" evidence="2">
    <location>
        <begin position="227"/>
        <end position="254"/>
    </location>
</feature>
<proteinExistence type="predicted"/>
<feature type="coiled-coil region" evidence="1">
    <location>
        <begin position="105"/>
        <end position="132"/>
    </location>
</feature>
<comment type="caution">
    <text evidence="3">The sequence shown here is derived from an EMBL/GenBank/DDBJ whole genome shotgun (WGS) entry which is preliminary data.</text>
</comment>
<sequence length="320" mass="34569">MTEYQLRLACTYESLLFCSDPREHGGQAPRNSSIDSAISAISSKSQPNKGAAPTDTPTTTADIAHLIKTAGSAEAVIQYLLKEKNSQTQQNSQLWRLVDKQRAMILGLNKDLERALKDKEKYRKKLKEVLAMPELNEALETRVSGSSPASLNPTEGNKDKSPQAADLARTQALSVAVPDSPNLDSDSQKHSPVDMAMAPYPITPPADGPNPLPSAVDELLNPAHAMPKPEEHALDGYNHEATERAADDDRKEDANQQFRELPINLSLPPSRSLPSEPPSVPPPRPPPALPTGLPGQPQPSEAGLQFPAPPQERPPHPSTS</sequence>
<evidence type="ECO:0000256" key="2">
    <source>
        <dbReference type="SAM" id="MobiDB-lite"/>
    </source>
</evidence>
<reference evidence="3" key="1">
    <citation type="submission" date="2022-11" db="EMBL/GenBank/DDBJ databases">
        <authorList>
            <person name="Scott C."/>
            <person name="Bruce N."/>
        </authorList>
    </citation>
    <scope>NUCLEOTIDE SEQUENCE</scope>
</reference>
<feature type="compositionally biased region" description="Polar residues" evidence="2">
    <location>
        <begin position="143"/>
        <end position="155"/>
    </location>
</feature>
<organism evidence="3 4">
    <name type="scientific">Parascedosporium putredinis</name>
    <dbReference type="NCBI Taxonomy" id="1442378"/>
    <lineage>
        <taxon>Eukaryota</taxon>
        <taxon>Fungi</taxon>
        <taxon>Dikarya</taxon>
        <taxon>Ascomycota</taxon>
        <taxon>Pezizomycotina</taxon>
        <taxon>Sordariomycetes</taxon>
        <taxon>Hypocreomycetidae</taxon>
        <taxon>Microascales</taxon>
        <taxon>Microascaceae</taxon>
        <taxon>Parascedosporium</taxon>
    </lineage>
</organism>
<evidence type="ECO:0000313" key="4">
    <source>
        <dbReference type="Proteomes" id="UP000838763"/>
    </source>
</evidence>
<feature type="compositionally biased region" description="Low complexity" evidence="2">
    <location>
        <begin position="290"/>
        <end position="300"/>
    </location>
</feature>
<name>A0A9P1MCH7_9PEZI</name>
<keyword evidence="4" id="KW-1185">Reference proteome</keyword>